<feature type="compositionally biased region" description="Basic and acidic residues" evidence="5">
    <location>
        <begin position="282"/>
        <end position="292"/>
    </location>
</feature>
<dbReference type="VEuPathDB" id="PlasmoDB:PmUG01_09054600"/>
<proteinExistence type="predicted"/>
<dbReference type="OrthoDB" id="430821at2759"/>
<evidence type="ECO:0000256" key="4">
    <source>
        <dbReference type="ARBA" id="ARBA00023136"/>
    </source>
</evidence>
<dbReference type="Pfam" id="PF10507">
    <property type="entry name" value="TMEM65"/>
    <property type="match status" value="1"/>
</dbReference>
<dbReference type="SUPFAM" id="SSF55781">
    <property type="entry name" value="GAF domain-like"/>
    <property type="match status" value="1"/>
</dbReference>
<comment type="subcellular location">
    <subcellularLocation>
        <location evidence="1">Membrane</location>
        <topology evidence="1">Multi-pass membrane protein</topology>
    </subcellularLocation>
</comment>
<dbReference type="InterPro" id="IPR029016">
    <property type="entry name" value="GAF-like_dom_sf"/>
</dbReference>
<keyword evidence="9" id="KW-1185">Reference proteome</keyword>
<dbReference type="GO" id="GO:0005739">
    <property type="term" value="C:mitochondrion"/>
    <property type="evidence" value="ECO:0007669"/>
    <property type="project" value="TreeGrafter"/>
</dbReference>
<evidence type="ECO:0000313" key="9">
    <source>
        <dbReference type="Proteomes" id="UP000219813"/>
    </source>
</evidence>
<dbReference type="GeneID" id="39869074"/>
<feature type="transmembrane region" description="Helical" evidence="6">
    <location>
        <begin position="420"/>
        <end position="438"/>
    </location>
</feature>
<evidence type="ECO:0000313" key="8">
    <source>
        <dbReference type="EMBL" id="SCN12970.1"/>
    </source>
</evidence>
<dbReference type="Gene3D" id="3.30.450.40">
    <property type="match status" value="1"/>
</dbReference>
<feature type="compositionally biased region" description="Polar residues" evidence="5">
    <location>
        <begin position="268"/>
        <end position="278"/>
    </location>
</feature>
<keyword evidence="4 6" id="KW-0472">Membrane</keyword>
<dbReference type="KEGG" id="pmal:PMUG01_09054600"/>
<dbReference type="RefSeq" id="XP_028861866.1">
    <property type="nucleotide sequence ID" value="XM_029005260.1"/>
</dbReference>
<evidence type="ECO:0000256" key="2">
    <source>
        <dbReference type="ARBA" id="ARBA00022692"/>
    </source>
</evidence>
<dbReference type="PANTHER" id="PTHR21706">
    <property type="entry name" value="TRANSMEMBRANE PROTEIN 65"/>
    <property type="match status" value="1"/>
</dbReference>
<feature type="transmembrane region" description="Helical" evidence="6">
    <location>
        <begin position="366"/>
        <end position="383"/>
    </location>
</feature>
<dbReference type="AlphaFoldDB" id="A0A1D3PCE6"/>
<dbReference type="InterPro" id="IPR019537">
    <property type="entry name" value="TMEM65"/>
</dbReference>
<dbReference type="GO" id="GO:0016020">
    <property type="term" value="C:membrane"/>
    <property type="evidence" value="ECO:0007669"/>
    <property type="project" value="UniProtKB-SubCell"/>
</dbReference>
<accession>A0A1D3PCE6</accession>
<protein>
    <recommendedName>
        <fullName evidence="7">GAF domain-containing protein</fullName>
    </recommendedName>
</protein>
<dbReference type="OMA" id="EMNIKKH"/>
<name>A0A1D3PCE6_PLAMA</name>
<dbReference type="Proteomes" id="UP000219813">
    <property type="component" value="Chromosome 9"/>
</dbReference>
<reference evidence="8 9" key="1">
    <citation type="submission" date="2016-06" db="EMBL/GenBank/DDBJ databases">
        <authorList>
            <consortium name="Pathogen Informatics"/>
        </authorList>
    </citation>
    <scope>NUCLEOTIDE SEQUENCE [LARGE SCALE GENOMIC DNA]</scope>
</reference>
<evidence type="ECO:0000256" key="1">
    <source>
        <dbReference type="ARBA" id="ARBA00004141"/>
    </source>
</evidence>
<feature type="region of interest" description="Disordered" evidence="5">
    <location>
        <begin position="268"/>
        <end position="292"/>
    </location>
</feature>
<evidence type="ECO:0000256" key="5">
    <source>
        <dbReference type="SAM" id="MobiDB-lite"/>
    </source>
</evidence>
<feature type="domain" description="GAF" evidence="7">
    <location>
        <begin position="615"/>
        <end position="668"/>
    </location>
</feature>
<feature type="transmembrane region" description="Helical" evidence="6">
    <location>
        <begin position="395"/>
        <end position="414"/>
    </location>
</feature>
<evidence type="ECO:0000256" key="3">
    <source>
        <dbReference type="ARBA" id="ARBA00022989"/>
    </source>
</evidence>
<evidence type="ECO:0000256" key="6">
    <source>
        <dbReference type="SAM" id="Phobius"/>
    </source>
</evidence>
<dbReference type="EMBL" id="LT594630">
    <property type="protein sequence ID" value="SCN12970.1"/>
    <property type="molecule type" value="Genomic_DNA"/>
</dbReference>
<feature type="transmembrane region" description="Helical" evidence="6">
    <location>
        <begin position="458"/>
        <end position="479"/>
    </location>
</feature>
<keyword evidence="3 6" id="KW-1133">Transmembrane helix</keyword>
<dbReference type="Pfam" id="PF01590">
    <property type="entry name" value="GAF"/>
    <property type="match status" value="1"/>
</dbReference>
<dbReference type="InterPro" id="IPR003018">
    <property type="entry name" value="GAF"/>
</dbReference>
<dbReference type="PANTHER" id="PTHR21706:SF15">
    <property type="entry name" value="TRANSMEMBRANE PROTEIN 65"/>
    <property type="match status" value="1"/>
</dbReference>
<keyword evidence="2 6" id="KW-0812">Transmembrane</keyword>
<evidence type="ECO:0000259" key="7">
    <source>
        <dbReference type="Pfam" id="PF01590"/>
    </source>
</evidence>
<gene>
    <name evidence="8" type="primary">PmUG01_09054600</name>
    <name evidence="8" type="ORF">PMUG01_09054600</name>
</gene>
<sequence length="687" mass="79942">MYVQHISLISNSNTFLQQKKRKFVTINNSLIKYFMKNTLCYNIRFNERHQFRQLSNFFHFKENRKNMYSFYTSDRKNMFMEKRKYHTTPKCHLQTQIITSVVKNKKQNFCLIKRKKRKVHSNYFKYGINISKEKINGVYLYQLLKFLQCNKIELRKFIKSNKIKIYHVYLYNKLNSLNSIERKKYSNIYSFHSKVVKCNEDNNEKGKIPNCGNGLVIAVKEQTQVSAASNEPTRLNDAAKGWKHQSFDQTDEQKKIYGSSKSHYTVLQNSKRYENSQVKSDPSSKLEKKKEKSSYISEADNIIQQKVLEESLKNMYTIDNANNVNSSKKYDQNVFKRVEYNSKDFEKQIDEKSHEKGEMNIKKHDLILVALSGCIPFICFGFVDNSFMIISGDLFDSTFCIFLGFSTMAAAGLGNLTSDVLGIFIGGYIEKIIAYVGFPRINLTNKQLKMNRTRRYYYIGSAIGIAIGCLLGMIPLLFIDSNKLEEKKNRRKKKNTSKFPNIDKTIFNFVSSKLPSYINSNYAFLFILDKANNNFYSYIDNQLVHFPLSDGIIGEVYKSKKTINYESGSLLKNFIHLNMPINNQEQNQKFENDDHQKNATSLKINKNANLFFEKKRINVHQIMAAPVFSLNETIIGVVVVINATNKISFNDKDANFLNMFCSHISQEIEDQKGLDVSLKLCKKTVYD</sequence>
<organism evidence="8 9">
    <name type="scientific">Plasmodium malariae</name>
    <dbReference type="NCBI Taxonomy" id="5858"/>
    <lineage>
        <taxon>Eukaryota</taxon>
        <taxon>Sar</taxon>
        <taxon>Alveolata</taxon>
        <taxon>Apicomplexa</taxon>
        <taxon>Aconoidasida</taxon>
        <taxon>Haemosporida</taxon>
        <taxon>Plasmodiidae</taxon>
        <taxon>Plasmodium</taxon>
        <taxon>Plasmodium (Plasmodium)</taxon>
    </lineage>
</organism>